<keyword evidence="4" id="KW-0406">Ion transport</keyword>
<keyword evidence="2" id="KW-0813">Transport</keyword>
<name>A0A1G2B139_9BACT</name>
<dbReference type="Proteomes" id="UP000179164">
    <property type="component" value="Unassembled WGS sequence"/>
</dbReference>
<dbReference type="STRING" id="1798543.A2898_05065"/>
<dbReference type="PANTHER" id="PTHR11910">
    <property type="entry name" value="ATP SYNTHASE DELTA CHAIN"/>
    <property type="match status" value="1"/>
</dbReference>
<gene>
    <name evidence="7" type="ORF">A2898_05065</name>
</gene>
<evidence type="ECO:0000313" key="8">
    <source>
        <dbReference type="Proteomes" id="UP000179164"/>
    </source>
</evidence>
<evidence type="ECO:0000256" key="2">
    <source>
        <dbReference type="ARBA" id="ARBA00022448"/>
    </source>
</evidence>
<reference evidence="7 8" key="1">
    <citation type="journal article" date="2016" name="Nat. Commun.">
        <title>Thousands of microbial genomes shed light on interconnected biogeochemical processes in an aquifer system.</title>
        <authorList>
            <person name="Anantharaman K."/>
            <person name="Brown C.T."/>
            <person name="Hug L.A."/>
            <person name="Sharon I."/>
            <person name="Castelle C.J."/>
            <person name="Probst A.J."/>
            <person name="Thomas B.C."/>
            <person name="Singh A."/>
            <person name="Wilkins M.J."/>
            <person name="Karaoz U."/>
            <person name="Brodie E.L."/>
            <person name="Williams K.H."/>
            <person name="Hubbard S.S."/>
            <person name="Banfield J.F."/>
        </authorList>
    </citation>
    <scope>NUCLEOTIDE SEQUENCE [LARGE SCALE GENOMIC DNA]</scope>
</reference>
<evidence type="ECO:0000256" key="1">
    <source>
        <dbReference type="ARBA" id="ARBA00004370"/>
    </source>
</evidence>
<keyword evidence="3" id="KW-0375">Hydrogen ion transport</keyword>
<dbReference type="Pfam" id="PF00213">
    <property type="entry name" value="OSCP"/>
    <property type="match status" value="1"/>
</dbReference>
<organism evidence="7 8">
    <name type="scientific">Candidatus Kerfeldbacteria bacterium RIFCSPLOWO2_01_FULL_48_11</name>
    <dbReference type="NCBI Taxonomy" id="1798543"/>
    <lineage>
        <taxon>Bacteria</taxon>
        <taxon>Candidatus Kerfeldiibacteriota</taxon>
    </lineage>
</organism>
<evidence type="ECO:0000256" key="4">
    <source>
        <dbReference type="ARBA" id="ARBA00023065"/>
    </source>
</evidence>
<dbReference type="GO" id="GO:0046933">
    <property type="term" value="F:proton-transporting ATP synthase activity, rotational mechanism"/>
    <property type="evidence" value="ECO:0007669"/>
    <property type="project" value="InterPro"/>
</dbReference>
<keyword evidence="5" id="KW-0472">Membrane</keyword>
<dbReference type="InterPro" id="IPR000711">
    <property type="entry name" value="ATPase_OSCP/dsu"/>
</dbReference>
<protein>
    <submittedName>
        <fullName evidence="7">Uncharacterized protein</fullName>
    </submittedName>
</protein>
<comment type="caution">
    <text evidence="7">The sequence shown here is derived from an EMBL/GenBank/DDBJ whole genome shotgun (WGS) entry which is preliminary data.</text>
</comment>
<dbReference type="EMBL" id="MHKE01000017">
    <property type="protein sequence ID" value="OGY82921.1"/>
    <property type="molecule type" value="Genomic_DNA"/>
</dbReference>
<proteinExistence type="predicted"/>
<dbReference type="AlphaFoldDB" id="A0A1G2B139"/>
<evidence type="ECO:0000256" key="5">
    <source>
        <dbReference type="ARBA" id="ARBA00023136"/>
    </source>
</evidence>
<dbReference type="GO" id="GO:0016020">
    <property type="term" value="C:membrane"/>
    <property type="evidence" value="ECO:0007669"/>
    <property type="project" value="UniProtKB-SubCell"/>
</dbReference>
<keyword evidence="6" id="KW-0066">ATP synthesis</keyword>
<evidence type="ECO:0000313" key="7">
    <source>
        <dbReference type="EMBL" id="OGY82921.1"/>
    </source>
</evidence>
<sequence length="131" mass="14792">MRKITPRQYAVALLDAYHETPESRRNEVLKHFLSLVKKHRRWKKINQIISALREISNQREGKVAIRLISARPLAAETTHALERQLTGILNAQAVMSHETDTTLIGGAKMLVGDTLVDGTVKHSLEKLQSSF</sequence>
<accession>A0A1G2B139</accession>
<evidence type="ECO:0000256" key="6">
    <source>
        <dbReference type="ARBA" id="ARBA00023310"/>
    </source>
</evidence>
<evidence type="ECO:0000256" key="3">
    <source>
        <dbReference type="ARBA" id="ARBA00022781"/>
    </source>
</evidence>
<comment type="subcellular location">
    <subcellularLocation>
        <location evidence="1">Membrane</location>
    </subcellularLocation>
</comment>